<organism evidence="3 4">
    <name type="scientific">Streptomyces andamanensis</name>
    <dbReference type="NCBI Taxonomy" id="1565035"/>
    <lineage>
        <taxon>Bacteria</taxon>
        <taxon>Bacillati</taxon>
        <taxon>Actinomycetota</taxon>
        <taxon>Actinomycetes</taxon>
        <taxon>Kitasatosporales</taxon>
        <taxon>Streptomycetaceae</taxon>
        <taxon>Streptomyces</taxon>
    </lineage>
</organism>
<dbReference type="RefSeq" id="WP_018570536.1">
    <property type="nucleotide sequence ID" value="NZ_JBHSDP010000027.1"/>
</dbReference>
<comment type="caution">
    <text evidence="3">The sequence shown here is derived from an EMBL/GenBank/DDBJ whole genome shotgun (WGS) entry which is preliminary data.</text>
</comment>
<feature type="compositionally biased region" description="Basic and acidic residues" evidence="1">
    <location>
        <begin position="1"/>
        <end position="26"/>
    </location>
</feature>
<keyword evidence="4" id="KW-1185">Reference proteome</keyword>
<reference evidence="4" key="1">
    <citation type="journal article" date="2019" name="Int. J. Syst. Evol. Microbiol.">
        <title>The Global Catalogue of Microorganisms (GCM) 10K type strain sequencing project: providing services to taxonomists for standard genome sequencing and annotation.</title>
        <authorList>
            <consortium name="The Broad Institute Genomics Platform"/>
            <consortium name="The Broad Institute Genome Sequencing Center for Infectious Disease"/>
            <person name="Wu L."/>
            <person name="Ma J."/>
        </authorList>
    </citation>
    <scope>NUCLEOTIDE SEQUENCE [LARGE SCALE GENOMIC DNA]</scope>
    <source>
        <strain evidence="4">PCU 347</strain>
    </source>
</reference>
<feature type="transmembrane region" description="Helical" evidence="2">
    <location>
        <begin position="96"/>
        <end position="118"/>
    </location>
</feature>
<keyword evidence="2" id="KW-1133">Transmembrane helix</keyword>
<protein>
    <submittedName>
        <fullName evidence="3">Uncharacterized protein</fullName>
    </submittedName>
</protein>
<proteinExistence type="predicted"/>
<name>A0ABV8TMT6_9ACTN</name>
<evidence type="ECO:0000256" key="2">
    <source>
        <dbReference type="SAM" id="Phobius"/>
    </source>
</evidence>
<feature type="transmembrane region" description="Helical" evidence="2">
    <location>
        <begin position="69"/>
        <end position="90"/>
    </location>
</feature>
<keyword evidence="2" id="KW-0812">Transmembrane</keyword>
<sequence length="135" mass="13952">MSETFDHLRRLAEEHREGTRQQKDGDGIDPVSWEALLDRVEDQLDEDERDGGGVPATAGPLPPQPRRPVAIPLSLFTGGALGAALVHPAVGAPGGAPQVVQCLAAGAALAGLGLAASLDRGPRRGPMREGGVAIR</sequence>
<feature type="region of interest" description="Disordered" evidence="1">
    <location>
        <begin position="1"/>
        <end position="69"/>
    </location>
</feature>
<evidence type="ECO:0000313" key="3">
    <source>
        <dbReference type="EMBL" id="MFC4332035.1"/>
    </source>
</evidence>
<accession>A0ABV8TMT6</accession>
<dbReference type="Proteomes" id="UP001595824">
    <property type="component" value="Unassembled WGS sequence"/>
</dbReference>
<dbReference type="EMBL" id="JBHSDP010000027">
    <property type="protein sequence ID" value="MFC4332035.1"/>
    <property type="molecule type" value="Genomic_DNA"/>
</dbReference>
<keyword evidence="2" id="KW-0472">Membrane</keyword>
<evidence type="ECO:0000256" key="1">
    <source>
        <dbReference type="SAM" id="MobiDB-lite"/>
    </source>
</evidence>
<evidence type="ECO:0000313" key="4">
    <source>
        <dbReference type="Proteomes" id="UP001595824"/>
    </source>
</evidence>
<gene>
    <name evidence="3" type="ORF">ACFPC0_30580</name>
</gene>